<dbReference type="InterPro" id="IPR036770">
    <property type="entry name" value="Ankyrin_rpt-contain_sf"/>
</dbReference>
<evidence type="ECO:0000313" key="6">
    <source>
        <dbReference type="Proteomes" id="UP001320170"/>
    </source>
</evidence>
<dbReference type="SUPFAM" id="SSF48403">
    <property type="entry name" value="Ankyrin repeat"/>
    <property type="match status" value="2"/>
</dbReference>
<feature type="repeat" description="ANK" evidence="3">
    <location>
        <begin position="1179"/>
        <end position="1201"/>
    </location>
</feature>
<keyword evidence="2 3" id="KW-0040">ANK repeat</keyword>
<gene>
    <name evidence="5" type="ORF">LXO92_04805</name>
</gene>
<dbReference type="PROSITE" id="PS50297">
    <property type="entry name" value="ANK_REP_REGION"/>
    <property type="match status" value="5"/>
</dbReference>
<dbReference type="Pfam" id="PF12796">
    <property type="entry name" value="Ank_2"/>
    <property type="match status" value="4"/>
</dbReference>
<comment type="caution">
    <text evidence="5">The sequence shown here is derived from an EMBL/GenBank/DDBJ whole genome shotgun (WGS) entry which is preliminary data.</text>
</comment>
<proteinExistence type="predicted"/>
<feature type="repeat" description="ANK" evidence="3">
    <location>
        <begin position="1103"/>
        <end position="1135"/>
    </location>
</feature>
<sequence length="1408" mass="157868">MQSRMENLPDGQRWFIDSMRRLGYRSSRGGVCRGLASLFMVYCLNNKTDSFFTMLDFINENRHLVKKEEIDALRARIAKNPQEELTETEKQLLEAASFCEMVEILQQPRHYSRLFPNELAIKSQNVEETLSLLGLDTWNNEYGIEELSNQVPEKGKFYAKFTPEGLDYVFINPKGDEVRGTLLAEDLNTVFKSGEQPFKILNESFKKVINLIEKKNGHQINPEYFQKKNIFPAGDVCGVYNNESLEKLIQSFAEIAPQYQPISFSLTACSHAIELTYVNNQWIVFDPNRKFKFFNNDPSSAKEIATLITSAYKPHAKDNKGEYIGISFAASVNSKEQALKVKEAMASIQVNSDIHKTSFGDIRRIDADGKTWAEIAAKTDNLVAIKKIVAGLGDHDDVIKLILDNLTPSISTSLSIRRKTREVYDYFIDKLKEYGLELTHLGERDIDTLLAEFTSQPLNDFKQLYQQLSPKLSQEQLPLTLEHCLADSVSNNNQLVMEYLLDDILQLKSPARELKLLECALVCEKPELALDQIQKLDALKGEKALSGHNIQAYERLLNATFAKHLQNQKQKPYPMLLVEINRGVTLKEEQLSRASAEHGNIPILIKQGNTVMIYGLSKENKWQLNSLKNPSSEVMQEIDKLQFGSVGSITLGAIHKEIRRSDLHITSTTTLLLSAVKSRNVELINKLIEKGVDLNIPNKQGLTPLMLACKHGFNEIVQILLDHGANSDLTDKKGNTVLHHACIEGKAGIAQQIITSNPKLVNIPNTEKISPLIYAISLRDDVELPKLLLANKAEANFASLYLACVKGRLGAVEVLLEHDPGILKNDSRFILAAVNSGNEKLVKFLLEPTIPEHKIDYDPLQLFRVACKNGNADIARIFAEKHPEVLKGAKIAFLNACIAGDLNIVKLFVEKLGPEYIETLEDQNDTGLYFALQRGHKNVAEYLLDCCPNFNLSIKNDPQWLALVTAEGHLPLLELLVNKYQVDIKVPNSKGYSAIHHACTTGKIELVKFLVEKDRSVLETPQPEGKTPLFLSIGLDDPTVAAYLIEQGADIYAVDKDLNTAIHYACISNTSVTLSHILTQRAESHPEETIAEIKKMAELRNAKGQTPLMFAIVFNNPVLVNLFLQCKADINLVDKMGNNAFHLLCKSPGDETMDASVLKETIKIILYENKQLLNTINGAGMTPLMLAAQNSRIDIFKILLKYDPLYVRSDEKTIFDCSPNEETTSELLKAIIKGSANNQDQLKQLIELELKKQHINLLLPMLKAVSDPKFTLHILNNLLSMESDTPLFKSKAIQEKVKAEIVPSLSFLHECIGKYEVNISSNNVDSFVDAIGQLMQAEDEKDYLMIKEYIEGATSKVKEAAKIQQEPPSDTNVYRMFQPSTNVPVIQPESRNVKTFSPSPGGNDDTNT</sequence>
<dbReference type="RefSeq" id="WP_232890471.1">
    <property type="nucleotide sequence ID" value="NZ_JAJSPM010000003.1"/>
</dbReference>
<protein>
    <submittedName>
        <fullName evidence="5">Ankyrin repeat domain-containing protein</fullName>
    </submittedName>
</protein>
<feature type="repeat" description="ANK" evidence="3">
    <location>
        <begin position="990"/>
        <end position="1013"/>
    </location>
</feature>
<evidence type="ECO:0000256" key="3">
    <source>
        <dbReference type="PROSITE-ProRule" id="PRU00023"/>
    </source>
</evidence>
<evidence type="ECO:0000313" key="5">
    <source>
        <dbReference type="EMBL" id="MCE3531695.1"/>
    </source>
</evidence>
<dbReference type="PROSITE" id="PS50088">
    <property type="entry name" value="ANK_REPEAT"/>
    <property type="match status" value="6"/>
</dbReference>
<dbReference type="InterPro" id="IPR002110">
    <property type="entry name" value="Ankyrin_rpt"/>
</dbReference>
<dbReference type="EMBL" id="JAJTND010000003">
    <property type="protein sequence ID" value="MCE3531695.1"/>
    <property type="molecule type" value="Genomic_DNA"/>
</dbReference>
<evidence type="ECO:0000256" key="4">
    <source>
        <dbReference type="SAM" id="MobiDB-lite"/>
    </source>
</evidence>
<keyword evidence="1" id="KW-0677">Repeat</keyword>
<evidence type="ECO:0000256" key="2">
    <source>
        <dbReference type="ARBA" id="ARBA00023043"/>
    </source>
</evidence>
<feature type="repeat" description="ANK" evidence="3">
    <location>
        <begin position="700"/>
        <end position="732"/>
    </location>
</feature>
<organism evidence="5 6">
    <name type="scientific">Legionella resiliens</name>
    <dbReference type="NCBI Taxonomy" id="2905958"/>
    <lineage>
        <taxon>Bacteria</taxon>
        <taxon>Pseudomonadati</taxon>
        <taxon>Pseudomonadota</taxon>
        <taxon>Gammaproteobacteria</taxon>
        <taxon>Legionellales</taxon>
        <taxon>Legionellaceae</taxon>
        <taxon>Legionella</taxon>
    </lineage>
</organism>
<reference evidence="5 6" key="1">
    <citation type="journal article" date="2024" name="Pathogens">
        <title>Characterization of a Novel Species of Legionella Isolated from a Healthcare Facility: Legionella resiliens sp. nov.</title>
        <authorList>
            <person name="Cristino S."/>
            <person name="Pascale M.R."/>
            <person name="Marino F."/>
            <person name="Derelitto C."/>
            <person name="Salaris S."/>
            <person name="Orsini M."/>
            <person name="Squarzoni S."/>
            <person name="Grottola A."/>
            <person name="Girolamini L."/>
        </authorList>
    </citation>
    <scope>NUCLEOTIDE SEQUENCE [LARGE SCALE GENOMIC DNA]</scope>
    <source>
        <strain evidence="5 6">8cVS16</strain>
    </source>
</reference>
<keyword evidence="6" id="KW-1185">Reference proteome</keyword>
<dbReference type="SMART" id="SM00248">
    <property type="entry name" value="ANK"/>
    <property type="match status" value="16"/>
</dbReference>
<feature type="repeat" description="ANK" evidence="3">
    <location>
        <begin position="667"/>
        <end position="699"/>
    </location>
</feature>
<dbReference type="InterPro" id="IPR051165">
    <property type="entry name" value="Multifunctional_ANK_Repeat"/>
</dbReference>
<dbReference type="PANTHER" id="PTHR24123">
    <property type="entry name" value="ANKYRIN REPEAT-CONTAINING"/>
    <property type="match status" value="1"/>
</dbReference>
<dbReference type="Proteomes" id="UP001320170">
    <property type="component" value="Unassembled WGS sequence"/>
</dbReference>
<feature type="region of interest" description="Disordered" evidence="4">
    <location>
        <begin position="1387"/>
        <end position="1408"/>
    </location>
</feature>
<feature type="repeat" description="ANK" evidence="3">
    <location>
        <begin position="1024"/>
        <end position="1056"/>
    </location>
</feature>
<dbReference type="PANTHER" id="PTHR24123:SF33">
    <property type="entry name" value="PROTEIN HOS4"/>
    <property type="match status" value="1"/>
</dbReference>
<dbReference type="Gene3D" id="1.25.40.20">
    <property type="entry name" value="Ankyrin repeat-containing domain"/>
    <property type="match status" value="4"/>
</dbReference>
<evidence type="ECO:0000256" key="1">
    <source>
        <dbReference type="ARBA" id="ARBA00022737"/>
    </source>
</evidence>
<accession>A0ABS8X360</accession>
<name>A0ABS8X360_9GAMM</name>